<evidence type="ECO:0008006" key="3">
    <source>
        <dbReference type="Google" id="ProtNLM"/>
    </source>
</evidence>
<protein>
    <recommendedName>
        <fullName evidence="3">HicB family protein</fullName>
    </recommendedName>
</protein>
<dbReference type="Proteomes" id="UP000234329">
    <property type="component" value="Unassembled WGS sequence"/>
</dbReference>
<sequence>MDEFNGFAVRLWFDHDTQQWEAMLVDVPDAFISAGGHSPEEAITELRIAWDLCYSGEKKPVSEVAVSAA</sequence>
<evidence type="ECO:0000313" key="2">
    <source>
        <dbReference type="Proteomes" id="UP000234329"/>
    </source>
</evidence>
<dbReference type="AlphaFoldDB" id="A0A2I1DPF8"/>
<reference evidence="1 2" key="1">
    <citation type="submission" date="2017-03" db="EMBL/GenBank/DDBJ databases">
        <title>Draft genime sequence of the acidophilic sulfur-oxidizing bacterium Acidithiobacillus sp. SH, isolated from seawater.</title>
        <authorList>
            <person name="Sharmin S."/>
            <person name="Tokuhisa M."/>
            <person name="Kanao T."/>
            <person name="Kamimura K."/>
        </authorList>
    </citation>
    <scope>NUCLEOTIDE SEQUENCE [LARGE SCALE GENOMIC DNA]</scope>
    <source>
        <strain evidence="1 2">SH</strain>
    </source>
</reference>
<gene>
    <name evidence="1" type="ORF">B1757_02930</name>
</gene>
<dbReference type="OrthoDB" id="9984969at2"/>
<dbReference type="InParanoid" id="A0A2I1DPF8"/>
<evidence type="ECO:0000313" key="1">
    <source>
        <dbReference type="EMBL" id="PKY11761.1"/>
    </source>
</evidence>
<organism evidence="1 2">
    <name type="scientific">Acidithiobacillus marinus</name>
    <dbReference type="NCBI Taxonomy" id="187490"/>
    <lineage>
        <taxon>Bacteria</taxon>
        <taxon>Pseudomonadati</taxon>
        <taxon>Pseudomonadota</taxon>
        <taxon>Acidithiobacillia</taxon>
        <taxon>Acidithiobacillales</taxon>
        <taxon>Acidithiobacillaceae</taxon>
        <taxon>Acidithiobacillus</taxon>
    </lineage>
</organism>
<keyword evidence="2" id="KW-1185">Reference proteome</keyword>
<name>A0A2I1DPF8_9PROT</name>
<dbReference type="RefSeq" id="WP_101536902.1">
    <property type="nucleotide sequence ID" value="NZ_MXAV01000007.1"/>
</dbReference>
<comment type="caution">
    <text evidence="1">The sequence shown here is derived from an EMBL/GenBank/DDBJ whole genome shotgun (WGS) entry which is preliminary data.</text>
</comment>
<dbReference type="EMBL" id="MXAV01000007">
    <property type="protein sequence ID" value="PKY11761.1"/>
    <property type="molecule type" value="Genomic_DNA"/>
</dbReference>
<accession>A0A2I1DPF8</accession>
<proteinExistence type="predicted"/>